<dbReference type="Pfam" id="PF01186">
    <property type="entry name" value="Lysyl_oxidase"/>
    <property type="match status" value="1"/>
</dbReference>
<evidence type="ECO:0000313" key="2">
    <source>
        <dbReference type="EMBL" id="WQQ28158.1"/>
    </source>
</evidence>
<dbReference type="InterPro" id="IPR001695">
    <property type="entry name" value="Lysyl_oxidase"/>
</dbReference>
<evidence type="ECO:0000256" key="1">
    <source>
        <dbReference type="SAM" id="MobiDB-lite"/>
    </source>
</evidence>
<protein>
    <submittedName>
        <fullName evidence="2">Lysyl oxidase family protein</fullName>
    </submittedName>
</protein>
<keyword evidence="3" id="KW-1185">Reference proteome</keyword>
<dbReference type="RefSeq" id="WP_322458044.1">
    <property type="nucleotide sequence ID" value="NZ_CP141059.1"/>
</dbReference>
<organism evidence="2 3">
    <name type="scientific">Nocardioides bizhenqiangii</name>
    <dbReference type="NCBI Taxonomy" id="3095076"/>
    <lineage>
        <taxon>Bacteria</taxon>
        <taxon>Bacillati</taxon>
        <taxon>Actinomycetota</taxon>
        <taxon>Actinomycetes</taxon>
        <taxon>Propionibacteriales</taxon>
        <taxon>Nocardioidaceae</taxon>
        <taxon>Nocardioides</taxon>
    </lineage>
</organism>
<gene>
    <name evidence="2" type="ORF">SHK19_07975</name>
</gene>
<dbReference type="EMBL" id="CP141059">
    <property type="protein sequence ID" value="WQQ28158.1"/>
    <property type="molecule type" value="Genomic_DNA"/>
</dbReference>
<proteinExistence type="predicted"/>
<name>A0ABZ0ZV93_9ACTN</name>
<accession>A0ABZ0ZV93</accession>
<reference evidence="3" key="1">
    <citation type="submission" date="2023-12" db="EMBL/GenBank/DDBJ databases">
        <title>Novel species in genus Nocardioides.</title>
        <authorList>
            <person name="Zhou H."/>
        </authorList>
    </citation>
    <scope>NUCLEOTIDE SEQUENCE [LARGE SCALE GENOMIC DNA]</scope>
    <source>
        <strain evidence="3">HM61</strain>
    </source>
</reference>
<evidence type="ECO:0000313" key="3">
    <source>
        <dbReference type="Proteomes" id="UP001327225"/>
    </source>
</evidence>
<feature type="compositionally biased region" description="Basic and acidic residues" evidence="1">
    <location>
        <begin position="237"/>
        <end position="246"/>
    </location>
</feature>
<feature type="region of interest" description="Disordered" evidence="1">
    <location>
        <begin position="237"/>
        <end position="274"/>
    </location>
</feature>
<dbReference type="Proteomes" id="UP001327225">
    <property type="component" value="Chromosome"/>
</dbReference>
<sequence length="506" mass="55447">MPLEEEFVIHHLSPRRKRWGIAALAAAALGAPLLAATATTPASGAEPTDPAIELVAPDKVTAYAYRGGIYSDLGFRLEVEDAPLEIWSQRAPDYLTLPTAVAKLPSGDVTLPEQEQVGQLKRFVKIRIVDRNNPDAAPIRRFRSSCVGETSERIHPDAEFKNPFPRTCYYSSFALGAVSGIPAGWAGTIFGYESRLRLKPGQYDLTVRVTKGYAEALGMSPAERVASTVLTVKTEDDCRGCREGRSTPRLSPNRHEPDPSGGVDSIADLPPGTPTPDLRSLPAFGIQVSRNGSQLQFAANVWNAGNSPLVVDGFRRDGEDVMDAYQYFLDEGGNQVAYQEVGTMVWHPAPSHNHWHFNDFATYELLNADQTRAVRSGKESFCLANTDAVDLTGDGAAWDAYEEDLGSVCGGYELRSIREVLSAGWGDTYTQYRAGQSFPIKNLPDGVYYVRVLANPDSTLIESDTTNNESLRKVRLYTDRHGVRRVKVPQVGLVDESGGIYDQFRG</sequence>